<dbReference type="Proteomes" id="UP001642405">
    <property type="component" value="Unassembled WGS sequence"/>
</dbReference>
<dbReference type="SUPFAM" id="SSF51445">
    <property type="entry name" value="(Trans)glycosidases"/>
    <property type="match status" value="1"/>
</dbReference>
<dbReference type="InterPro" id="IPR050288">
    <property type="entry name" value="Cellulose_deg_GH3"/>
</dbReference>
<evidence type="ECO:0000313" key="12">
    <source>
        <dbReference type="EMBL" id="CAK7234153.1"/>
    </source>
</evidence>
<evidence type="ECO:0000256" key="5">
    <source>
        <dbReference type="ARBA" id="ARBA00022801"/>
    </source>
</evidence>
<evidence type="ECO:0000256" key="3">
    <source>
        <dbReference type="ARBA" id="ARBA00005336"/>
    </source>
</evidence>
<evidence type="ECO:0000259" key="11">
    <source>
        <dbReference type="PROSITE" id="PS51820"/>
    </source>
</evidence>
<comment type="caution">
    <text evidence="12">The sequence shown here is derived from an EMBL/GenBank/DDBJ whole genome shotgun (WGS) entry which is preliminary data.</text>
</comment>
<evidence type="ECO:0000256" key="6">
    <source>
        <dbReference type="ARBA" id="ARBA00023180"/>
    </source>
</evidence>
<dbReference type="Pfam" id="PF07691">
    <property type="entry name" value="PA14"/>
    <property type="match status" value="1"/>
</dbReference>
<keyword evidence="9 10" id="KW-0624">Polysaccharide degradation</keyword>
<keyword evidence="6" id="KW-0325">Glycoprotein</keyword>
<comment type="catalytic activity">
    <reaction evidence="1 10">
        <text>Hydrolysis of terminal, non-reducing beta-D-glucosyl residues with release of beta-D-glucose.</text>
        <dbReference type="EC" id="3.2.1.21"/>
    </reaction>
</comment>
<gene>
    <name evidence="12" type="ORF">SCUCBS95973_008837</name>
</gene>
<sequence length="827" mass="88533">MGDIRSFDAADGYGASGSTPSLAKDTATNDDRILRVLHSLTLEDKCLLLSGKNMWETHDIPRLGIQSLKTSDGPAGVRGATWTDGTHTTFIPCGIALAATFDPALVQRVGRVLGSEARSKGAHVLLAPTMNISRSPFGGRNFENFGEDPFLTGTHATAYIAGVQDNGNGVGACMKHFVANDMETRRFNMDETISERTLREIYLKPFHMVAVQSTTPPWTAMTSYPKVNGKHVDTSRELVHGILRQEWGFDGLVMSDWGGLNSTIDSIHATTDLEMPGPPLRYGAVLADAFRQTAREAAANSVVLLKNENNTLPLKPETLQTLAIIGPNAKHPTLGGTGSAVVNPYYTTNPFDSLSEAAKIGNPKIEITYARGILTSLQPPLMGDCLTRPDSGDPGFRVDFYAGHAFSGPVVATTYWHDSLVYCMSDGDVPAELVGQPYSYRATGRLRPSVTGAYNISLSSTGKAKLFINDTLAIDNTDWTTISGNFMNCGSEERLGTVELTAGKTYSVRVDNVAVPPPTPPHDNTLFHRISGVRVGLLYRHDEAAMFAAAVNTARAADAVVLVVGHNNDTEREGSDRTSLSLPGRTDALIAAVCSVNSNVVVVTQSACAIAMPWVQDPQAIIQAWYQGQECGNALADVVFGAVNPSGKLPLTFPKRIEDHGSHTWFPGNAVTDKAEYGEGVLVGYRWFDARGIEPLWPFGYGLSYSSFSVSDIAVDGTVAHETSAIVKATVANTSAVAGSEVVQVYVSPSPAIAAAGLDAAPRALAGFAKVRLSAGESRRVEIALREEAFSWWDTGKNGWRVDKGVYKASLGTSSRHIVGEVDVHVA</sequence>
<evidence type="ECO:0000256" key="8">
    <source>
        <dbReference type="ARBA" id="ARBA00023295"/>
    </source>
</evidence>
<dbReference type="InterPro" id="IPR001764">
    <property type="entry name" value="Glyco_hydro_3_N"/>
</dbReference>
<dbReference type="SUPFAM" id="SSF52279">
    <property type="entry name" value="Beta-D-glucan exohydrolase, C-terminal domain"/>
    <property type="match status" value="1"/>
</dbReference>
<dbReference type="InterPro" id="IPR036881">
    <property type="entry name" value="Glyco_hydro_3_C_sf"/>
</dbReference>
<comment type="pathway">
    <text evidence="2 10">Glycan metabolism; cellulose degradation.</text>
</comment>
<name>A0ABP0CQU1_9PEZI</name>
<proteinExistence type="inferred from homology"/>
<keyword evidence="7 10" id="KW-0119">Carbohydrate metabolism</keyword>
<dbReference type="Gene3D" id="3.40.50.1700">
    <property type="entry name" value="Glycoside hydrolase family 3 C-terminal domain"/>
    <property type="match status" value="1"/>
</dbReference>
<dbReference type="PROSITE" id="PS00775">
    <property type="entry name" value="GLYCOSYL_HYDROL_F3"/>
    <property type="match status" value="1"/>
</dbReference>
<dbReference type="Pfam" id="PF00933">
    <property type="entry name" value="Glyco_hydro_3"/>
    <property type="match status" value="1"/>
</dbReference>
<evidence type="ECO:0000256" key="1">
    <source>
        <dbReference type="ARBA" id="ARBA00000448"/>
    </source>
</evidence>
<dbReference type="EMBL" id="CAWUHB010000081">
    <property type="protein sequence ID" value="CAK7234153.1"/>
    <property type="molecule type" value="Genomic_DNA"/>
</dbReference>
<dbReference type="InterPro" id="IPR002772">
    <property type="entry name" value="Glyco_hydro_3_C"/>
</dbReference>
<evidence type="ECO:0000256" key="7">
    <source>
        <dbReference type="ARBA" id="ARBA00023277"/>
    </source>
</evidence>
<dbReference type="Pfam" id="PF14310">
    <property type="entry name" value="Fn3-like"/>
    <property type="match status" value="1"/>
</dbReference>
<dbReference type="PANTHER" id="PTHR42715">
    <property type="entry name" value="BETA-GLUCOSIDASE"/>
    <property type="match status" value="1"/>
</dbReference>
<dbReference type="InterPro" id="IPR036962">
    <property type="entry name" value="Glyco_hydro_3_N_sf"/>
</dbReference>
<organism evidence="12 13">
    <name type="scientific">Sporothrix curviconia</name>
    <dbReference type="NCBI Taxonomy" id="1260050"/>
    <lineage>
        <taxon>Eukaryota</taxon>
        <taxon>Fungi</taxon>
        <taxon>Dikarya</taxon>
        <taxon>Ascomycota</taxon>
        <taxon>Pezizomycotina</taxon>
        <taxon>Sordariomycetes</taxon>
        <taxon>Sordariomycetidae</taxon>
        <taxon>Ophiostomatales</taxon>
        <taxon>Ophiostomataceae</taxon>
        <taxon>Sporothrix</taxon>
    </lineage>
</organism>
<dbReference type="SUPFAM" id="SSF56988">
    <property type="entry name" value="Anthrax protective antigen"/>
    <property type="match status" value="1"/>
</dbReference>
<dbReference type="InterPro" id="IPR019800">
    <property type="entry name" value="Glyco_hydro_3_AS"/>
</dbReference>
<dbReference type="EC" id="3.2.1.21" evidence="4 10"/>
<accession>A0ABP0CQU1</accession>
<feature type="domain" description="PA14" evidence="11">
    <location>
        <begin position="391"/>
        <end position="551"/>
    </location>
</feature>
<evidence type="ECO:0000256" key="4">
    <source>
        <dbReference type="ARBA" id="ARBA00012744"/>
    </source>
</evidence>
<evidence type="ECO:0000256" key="2">
    <source>
        <dbReference type="ARBA" id="ARBA00004987"/>
    </source>
</evidence>
<keyword evidence="13" id="KW-1185">Reference proteome</keyword>
<dbReference type="InterPro" id="IPR017853">
    <property type="entry name" value="GH"/>
</dbReference>
<dbReference type="SMART" id="SM01217">
    <property type="entry name" value="Fn3_like"/>
    <property type="match status" value="1"/>
</dbReference>
<evidence type="ECO:0000313" key="13">
    <source>
        <dbReference type="Proteomes" id="UP001642405"/>
    </source>
</evidence>
<keyword evidence="5 10" id="KW-0378">Hydrolase</keyword>
<dbReference type="PROSITE" id="PS51820">
    <property type="entry name" value="PA14"/>
    <property type="match status" value="1"/>
</dbReference>
<dbReference type="InterPro" id="IPR037524">
    <property type="entry name" value="PA14/GLEYA"/>
</dbReference>
<dbReference type="InterPro" id="IPR013783">
    <property type="entry name" value="Ig-like_fold"/>
</dbReference>
<dbReference type="InterPro" id="IPR026891">
    <property type="entry name" value="Fn3-like"/>
</dbReference>
<dbReference type="PANTHER" id="PTHR42715:SF10">
    <property type="entry name" value="BETA-GLUCOSIDASE"/>
    <property type="match status" value="1"/>
</dbReference>
<dbReference type="InterPro" id="IPR011658">
    <property type="entry name" value="PA14_dom"/>
</dbReference>
<evidence type="ECO:0000256" key="9">
    <source>
        <dbReference type="ARBA" id="ARBA00023326"/>
    </source>
</evidence>
<dbReference type="Gene3D" id="2.60.40.10">
    <property type="entry name" value="Immunoglobulins"/>
    <property type="match status" value="1"/>
</dbReference>
<evidence type="ECO:0000256" key="10">
    <source>
        <dbReference type="RuleBase" id="RU361161"/>
    </source>
</evidence>
<protein>
    <recommendedName>
        <fullName evidence="4 10">beta-glucosidase</fullName>
        <ecNumber evidence="4 10">3.2.1.21</ecNumber>
    </recommendedName>
</protein>
<comment type="similarity">
    <text evidence="3 10">Belongs to the glycosyl hydrolase 3 family.</text>
</comment>
<dbReference type="Pfam" id="PF01915">
    <property type="entry name" value="Glyco_hydro_3_C"/>
    <property type="match status" value="1"/>
</dbReference>
<reference evidence="12 13" key="1">
    <citation type="submission" date="2024-01" db="EMBL/GenBank/DDBJ databases">
        <authorList>
            <person name="Allen C."/>
            <person name="Tagirdzhanova G."/>
        </authorList>
    </citation>
    <scope>NUCLEOTIDE SEQUENCE [LARGE SCALE GENOMIC DNA]</scope>
</reference>
<keyword evidence="8 10" id="KW-0326">Glycosidase</keyword>
<dbReference type="PRINTS" id="PR00133">
    <property type="entry name" value="GLHYDRLASE3"/>
</dbReference>
<dbReference type="Gene3D" id="3.20.20.300">
    <property type="entry name" value="Glycoside hydrolase, family 3, N-terminal domain"/>
    <property type="match status" value="1"/>
</dbReference>
<dbReference type="SMART" id="SM00758">
    <property type="entry name" value="PA14"/>
    <property type="match status" value="1"/>
</dbReference>